<organism evidence="2 3">
    <name type="scientific">Lasiosphaeria miniovina</name>
    <dbReference type="NCBI Taxonomy" id="1954250"/>
    <lineage>
        <taxon>Eukaryota</taxon>
        <taxon>Fungi</taxon>
        <taxon>Dikarya</taxon>
        <taxon>Ascomycota</taxon>
        <taxon>Pezizomycotina</taxon>
        <taxon>Sordariomycetes</taxon>
        <taxon>Sordariomycetidae</taxon>
        <taxon>Sordariales</taxon>
        <taxon>Lasiosphaeriaceae</taxon>
        <taxon>Lasiosphaeria</taxon>
    </lineage>
</organism>
<accession>A0AA40EAF6</accession>
<dbReference type="InterPro" id="IPR021109">
    <property type="entry name" value="Peptidase_aspartic_dom_sf"/>
</dbReference>
<sequence>MADEIKVEKRDGYKAKEDELMEHEYHLGWAARTSTSDETPRTSLPMPGTIIDVRPAPVEDRNGVHRNSYYKVNAKAIADGLLTSVCLDAGCSTVMADQQWITRNYPGAPVINIGTPRGIDVAGGGQITVNKMVKIDFYLPGLVKGVEGTGKFPVEALLTTNLKPNMLLGTSFLARNGAKLDYSTKTTSFASYQDLVMPFEAVRKSPKINRRIISTKRIVIPPKSFQVIEVDYKPLP</sequence>
<dbReference type="GeneID" id="85322478"/>
<dbReference type="AlphaFoldDB" id="A0AA40EAF6"/>
<feature type="region of interest" description="Disordered" evidence="1">
    <location>
        <begin position="33"/>
        <end position="54"/>
    </location>
</feature>
<dbReference type="Proteomes" id="UP001172101">
    <property type="component" value="Unassembled WGS sequence"/>
</dbReference>
<proteinExistence type="predicted"/>
<name>A0AA40EAF6_9PEZI</name>
<reference evidence="2" key="1">
    <citation type="submission" date="2023-06" db="EMBL/GenBank/DDBJ databases">
        <title>Genome-scale phylogeny and comparative genomics of the fungal order Sordariales.</title>
        <authorList>
            <consortium name="Lawrence Berkeley National Laboratory"/>
            <person name="Hensen N."/>
            <person name="Bonometti L."/>
            <person name="Westerberg I."/>
            <person name="Brannstrom I.O."/>
            <person name="Guillou S."/>
            <person name="Cros-Aarteil S."/>
            <person name="Calhoun S."/>
            <person name="Haridas S."/>
            <person name="Kuo A."/>
            <person name="Mondo S."/>
            <person name="Pangilinan J."/>
            <person name="Riley R."/>
            <person name="LaButti K."/>
            <person name="Andreopoulos B."/>
            <person name="Lipzen A."/>
            <person name="Chen C."/>
            <person name="Yanf M."/>
            <person name="Daum C."/>
            <person name="Ng V."/>
            <person name="Clum A."/>
            <person name="Steindorff A."/>
            <person name="Ohm R."/>
            <person name="Martin F."/>
            <person name="Silar P."/>
            <person name="Natvig D."/>
            <person name="Lalanne C."/>
            <person name="Gautier V."/>
            <person name="Ament-velasquez S.L."/>
            <person name="Kruys A."/>
            <person name="Hutchinson M.I."/>
            <person name="Powell A.J."/>
            <person name="Barry K."/>
            <person name="Miller A.N."/>
            <person name="Grigoriev I.V."/>
            <person name="Debuchy R."/>
            <person name="Gladieux P."/>
            <person name="Thoren M.H."/>
            <person name="Johannesson H."/>
        </authorList>
    </citation>
    <scope>NUCLEOTIDE SEQUENCE</scope>
    <source>
        <strain evidence="2">SMH2392-1A</strain>
    </source>
</reference>
<evidence type="ECO:0000313" key="2">
    <source>
        <dbReference type="EMBL" id="KAK0734344.1"/>
    </source>
</evidence>
<evidence type="ECO:0008006" key="4">
    <source>
        <dbReference type="Google" id="ProtNLM"/>
    </source>
</evidence>
<evidence type="ECO:0000256" key="1">
    <source>
        <dbReference type="SAM" id="MobiDB-lite"/>
    </source>
</evidence>
<protein>
    <recommendedName>
        <fullName evidence="4">Peptidase A2 domain-containing protein</fullName>
    </recommendedName>
</protein>
<dbReference type="EMBL" id="JAUIRO010000001">
    <property type="protein sequence ID" value="KAK0734344.1"/>
    <property type="molecule type" value="Genomic_DNA"/>
</dbReference>
<dbReference type="RefSeq" id="XP_060303221.1">
    <property type="nucleotide sequence ID" value="XM_060439208.1"/>
</dbReference>
<gene>
    <name evidence="2" type="ORF">B0T26DRAFT_670653</name>
</gene>
<dbReference type="Gene3D" id="2.40.70.10">
    <property type="entry name" value="Acid Proteases"/>
    <property type="match status" value="1"/>
</dbReference>
<comment type="caution">
    <text evidence="2">The sequence shown here is derived from an EMBL/GenBank/DDBJ whole genome shotgun (WGS) entry which is preliminary data.</text>
</comment>
<evidence type="ECO:0000313" key="3">
    <source>
        <dbReference type="Proteomes" id="UP001172101"/>
    </source>
</evidence>
<keyword evidence="3" id="KW-1185">Reference proteome</keyword>